<dbReference type="GO" id="GO:0043565">
    <property type="term" value="F:sequence-specific DNA binding"/>
    <property type="evidence" value="ECO:0007669"/>
    <property type="project" value="InterPro"/>
</dbReference>
<dbReference type="InterPro" id="IPR009057">
    <property type="entry name" value="Homeodomain-like_sf"/>
</dbReference>
<dbReference type="SUPFAM" id="SSF46689">
    <property type="entry name" value="Homeodomain-like"/>
    <property type="match status" value="1"/>
</dbReference>
<keyword evidence="4" id="KW-0812">Transmembrane</keyword>
<dbReference type="Proteomes" id="UP000316437">
    <property type="component" value="Unassembled WGS sequence"/>
</dbReference>
<keyword evidence="2 6" id="KW-0238">DNA-binding</keyword>
<evidence type="ECO:0000256" key="2">
    <source>
        <dbReference type="ARBA" id="ARBA00023125"/>
    </source>
</evidence>
<dbReference type="Gene3D" id="1.10.10.60">
    <property type="entry name" value="Homeodomain-like"/>
    <property type="match status" value="2"/>
</dbReference>
<evidence type="ECO:0000259" key="5">
    <source>
        <dbReference type="PROSITE" id="PS01124"/>
    </source>
</evidence>
<evidence type="ECO:0000313" key="7">
    <source>
        <dbReference type="Proteomes" id="UP000316437"/>
    </source>
</evidence>
<name>A0A543EL58_9FLAO</name>
<organism evidence="6 7">
    <name type="scientific">Chryseobacterium aquifrigidense</name>
    <dbReference type="NCBI Taxonomy" id="558021"/>
    <lineage>
        <taxon>Bacteria</taxon>
        <taxon>Pseudomonadati</taxon>
        <taxon>Bacteroidota</taxon>
        <taxon>Flavobacteriia</taxon>
        <taxon>Flavobacteriales</taxon>
        <taxon>Weeksellaceae</taxon>
        <taxon>Chryseobacterium group</taxon>
        <taxon>Chryseobacterium</taxon>
    </lineage>
</organism>
<dbReference type="GO" id="GO:0003700">
    <property type="term" value="F:DNA-binding transcription factor activity"/>
    <property type="evidence" value="ECO:0007669"/>
    <property type="project" value="InterPro"/>
</dbReference>
<dbReference type="PANTHER" id="PTHR43280:SF34">
    <property type="entry name" value="ARAC-FAMILY TRANSCRIPTIONAL REGULATOR"/>
    <property type="match status" value="1"/>
</dbReference>
<evidence type="ECO:0000313" key="6">
    <source>
        <dbReference type="EMBL" id="TQM22311.1"/>
    </source>
</evidence>
<keyword evidence="3" id="KW-0804">Transcription</keyword>
<comment type="caution">
    <text evidence="6">The sequence shown here is derived from an EMBL/GenBank/DDBJ whole genome shotgun (WGS) entry which is preliminary data.</text>
</comment>
<protein>
    <submittedName>
        <fullName evidence="6">AraC-like DNA-binding protein</fullName>
    </submittedName>
</protein>
<evidence type="ECO:0000256" key="4">
    <source>
        <dbReference type="SAM" id="Phobius"/>
    </source>
</evidence>
<keyword evidence="4" id="KW-0472">Membrane</keyword>
<accession>A0A543EL58</accession>
<keyword evidence="4" id="KW-1133">Transmembrane helix</keyword>
<dbReference type="RefSeq" id="WP_142017090.1">
    <property type="nucleotide sequence ID" value="NZ_VFPD01000001.1"/>
</dbReference>
<dbReference type="SUPFAM" id="SSF48452">
    <property type="entry name" value="TPR-like"/>
    <property type="match status" value="1"/>
</dbReference>
<feature type="domain" description="HTH araC/xylS-type" evidence="5">
    <location>
        <begin position="427"/>
        <end position="531"/>
    </location>
</feature>
<evidence type="ECO:0000256" key="1">
    <source>
        <dbReference type="ARBA" id="ARBA00023015"/>
    </source>
</evidence>
<dbReference type="SMART" id="SM00342">
    <property type="entry name" value="HTH_ARAC"/>
    <property type="match status" value="1"/>
</dbReference>
<dbReference type="InterPro" id="IPR018060">
    <property type="entry name" value="HTH_AraC"/>
</dbReference>
<sequence length="540" mass="63181">MVRKSFYILISILLTSLSVKSQTKNDQDFIKIYYHTFKEERVDKMLRIGDSIYQTSDNEDHKIRSLVIMGTAYSRQLNASKSIKSWKKIDSMAKKSGLSDWEALANERLASEYLKLNLLDASKQFLNRAKAAGKSLSNSIEGRYIYAMLLETEALQNLEEKDTVSFIKKIKNNQAYLEKIQKNEVTDFLLGKSYLKLGEVYVQKNSLDSANNYFHLADKKLRDSKIKSDAVTNATYYRGLGNIALKRKKYDEAEAFLLKAKNIAFVQKNKKESDFVINDLRKLYRLTHNHERLLEISPIKDSIDLLKKNELVALADQDFKEESAKKNKFAGYFHILIYVSAFLFLVMVGLYFYYKKQKRKNRLPFEKIINGLNAPLENECAEIVADTEPVRNHFIKDDSDKGTETDTETEVASSFYISVEKEEELVKRMKDFEHRHLYLDKKISRPKMASLLNTNTKYLSYIIKKYKKLDFSEYINHNRINYITKKLYKEPEYRNYKISYLAEICGYSSHSRFADIFKRQMNISPSEFIAQLQNRAENKF</sequence>
<evidence type="ECO:0000256" key="3">
    <source>
        <dbReference type="ARBA" id="ARBA00023163"/>
    </source>
</evidence>
<keyword evidence="7" id="KW-1185">Reference proteome</keyword>
<dbReference type="PROSITE" id="PS01124">
    <property type="entry name" value="HTH_ARAC_FAMILY_2"/>
    <property type="match status" value="1"/>
</dbReference>
<dbReference type="PANTHER" id="PTHR43280">
    <property type="entry name" value="ARAC-FAMILY TRANSCRIPTIONAL REGULATOR"/>
    <property type="match status" value="1"/>
</dbReference>
<dbReference type="Gene3D" id="1.25.40.10">
    <property type="entry name" value="Tetratricopeptide repeat domain"/>
    <property type="match status" value="1"/>
</dbReference>
<dbReference type="InterPro" id="IPR011990">
    <property type="entry name" value="TPR-like_helical_dom_sf"/>
</dbReference>
<proteinExistence type="predicted"/>
<dbReference type="AlphaFoldDB" id="A0A543EL58"/>
<dbReference type="Pfam" id="PF12833">
    <property type="entry name" value="HTH_18"/>
    <property type="match status" value="1"/>
</dbReference>
<reference evidence="6 7" key="1">
    <citation type="submission" date="2019-06" db="EMBL/GenBank/DDBJ databases">
        <title>Sorghum-associated microbial communities from plants grown in Nebraska, USA.</title>
        <authorList>
            <person name="Schachtman D."/>
        </authorList>
    </citation>
    <scope>NUCLEOTIDE SEQUENCE [LARGE SCALE GENOMIC DNA]</scope>
    <source>
        <strain evidence="6 7">110</strain>
    </source>
</reference>
<dbReference type="EMBL" id="VFPD01000001">
    <property type="protein sequence ID" value="TQM22311.1"/>
    <property type="molecule type" value="Genomic_DNA"/>
</dbReference>
<keyword evidence="1" id="KW-0805">Transcription regulation</keyword>
<gene>
    <name evidence="6" type="ORF">FB551_2022</name>
</gene>
<feature type="transmembrane region" description="Helical" evidence="4">
    <location>
        <begin position="332"/>
        <end position="354"/>
    </location>
</feature>